<dbReference type="Gene3D" id="3.30.450.20">
    <property type="entry name" value="PAS domain"/>
    <property type="match status" value="1"/>
</dbReference>
<dbReference type="FunFam" id="3.30.70.270:FF:000001">
    <property type="entry name" value="Diguanylate cyclase domain protein"/>
    <property type="match status" value="1"/>
</dbReference>
<keyword evidence="4" id="KW-1185">Reference proteome</keyword>
<dbReference type="PANTHER" id="PTHR46663">
    <property type="entry name" value="DIGUANYLATE CYCLASE DGCT-RELATED"/>
    <property type="match status" value="1"/>
</dbReference>
<dbReference type="CDD" id="cd12914">
    <property type="entry name" value="PDC1_DGC_like"/>
    <property type="match status" value="1"/>
</dbReference>
<organism evidence="3 4">
    <name type="scientific">Paenibacillus agaridevorans</name>
    <dbReference type="NCBI Taxonomy" id="171404"/>
    <lineage>
        <taxon>Bacteria</taxon>
        <taxon>Bacillati</taxon>
        <taxon>Bacillota</taxon>
        <taxon>Bacilli</taxon>
        <taxon>Bacillales</taxon>
        <taxon>Paenibacillaceae</taxon>
        <taxon>Paenibacillus</taxon>
    </lineage>
</organism>
<dbReference type="AlphaFoldDB" id="A0A2R5ERU9"/>
<dbReference type="EMBL" id="BDQX01000208">
    <property type="protein sequence ID" value="GBG09287.1"/>
    <property type="molecule type" value="Genomic_DNA"/>
</dbReference>
<dbReference type="NCBIfam" id="TIGR00254">
    <property type="entry name" value="GGDEF"/>
    <property type="match status" value="1"/>
</dbReference>
<name>A0A2R5ERU9_9BACL</name>
<keyword evidence="1" id="KW-0472">Membrane</keyword>
<dbReference type="InterPro" id="IPR052163">
    <property type="entry name" value="DGC-Regulatory_Protein"/>
</dbReference>
<keyword evidence="1" id="KW-0812">Transmembrane</keyword>
<dbReference type="InterPro" id="IPR029787">
    <property type="entry name" value="Nucleotide_cyclase"/>
</dbReference>
<comment type="caution">
    <text evidence="3">The sequence shown here is derived from an EMBL/GenBank/DDBJ whole genome shotgun (WGS) entry which is preliminary data.</text>
</comment>
<evidence type="ECO:0000256" key="1">
    <source>
        <dbReference type="SAM" id="Phobius"/>
    </source>
</evidence>
<feature type="transmembrane region" description="Helical" evidence="1">
    <location>
        <begin position="242"/>
        <end position="265"/>
    </location>
</feature>
<accession>A0A2R5ERU9</accession>
<dbReference type="CDD" id="cd01949">
    <property type="entry name" value="GGDEF"/>
    <property type="match status" value="1"/>
</dbReference>
<protein>
    <submittedName>
        <fullName evidence="3">Diguanylate cyclase</fullName>
    </submittedName>
</protein>
<reference evidence="3 4" key="1">
    <citation type="submission" date="2017-08" db="EMBL/GenBank/DDBJ databases">
        <title>Substantial Increase in Enzyme Production by Combined Drug-Resistance Mutations in Paenibacillus agaridevorans.</title>
        <authorList>
            <person name="Tanaka Y."/>
            <person name="Funane K."/>
            <person name="Hosaka T."/>
            <person name="Shiwa Y."/>
            <person name="Fujita N."/>
            <person name="Miyazaki T."/>
            <person name="Yoshikawa H."/>
            <person name="Murakami K."/>
            <person name="Kasahara K."/>
            <person name="Inaoka T."/>
            <person name="Hiraga Y."/>
            <person name="Ochi K."/>
        </authorList>
    </citation>
    <scope>NUCLEOTIDE SEQUENCE [LARGE SCALE GENOMIC DNA]</scope>
    <source>
        <strain evidence="3 4">T-3040</strain>
    </source>
</reference>
<dbReference type="SMART" id="SM00267">
    <property type="entry name" value="GGDEF"/>
    <property type="match status" value="1"/>
</dbReference>
<dbReference type="Gene3D" id="6.10.340.10">
    <property type="match status" value="1"/>
</dbReference>
<dbReference type="Proteomes" id="UP000245202">
    <property type="component" value="Unassembled WGS sequence"/>
</dbReference>
<dbReference type="SUPFAM" id="SSF55073">
    <property type="entry name" value="Nucleotide cyclase"/>
    <property type="match status" value="1"/>
</dbReference>
<dbReference type="PROSITE" id="PS50887">
    <property type="entry name" value="GGDEF"/>
    <property type="match status" value="1"/>
</dbReference>
<evidence type="ECO:0000313" key="3">
    <source>
        <dbReference type="EMBL" id="GBG09287.1"/>
    </source>
</evidence>
<evidence type="ECO:0000259" key="2">
    <source>
        <dbReference type="PROSITE" id="PS50887"/>
    </source>
</evidence>
<dbReference type="PANTHER" id="PTHR46663:SF2">
    <property type="entry name" value="GGDEF DOMAIN-CONTAINING PROTEIN"/>
    <property type="match status" value="1"/>
</dbReference>
<dbReference type="Pfam" id="PF00990">
    <property type="entry name" value="GGDEF"/>
    <property type="match status" value="1"/>
</dbReference>
<proteinExistence type="predicted"/>
<keyword evidence="1" id="KW-1133">Transmembrane helix</keyword>
<gene>
    <name evidence="3" type="ORF">PAT3040_03929</name>
</gene>
<dbReference type="InterPro" id="IPR043128">
    <property type="entry name" value="Rev_trsase/Diguanyl_cyclase"/>
</dbReference>
<evidence type="ECO:0000313" key="4">
    <source>
        <dbReference type="Proteomes" id="UP000245202"/>
    </source>
</evidence>
<sequence length="496" mass="55382">MTDKLDRYMWSRYNEIMLLSTLNTLKEQEDLKEVSRLLNELQDNIPAFSWVALLDAQGIVRAATKDLMIGVNFEKRPVFLEALQKPFIGDVHEAVLLAEQLTSPSGDPLKVVDISTPLYDNKGVFTGILAAQLSWEWSQELQKSLLAPYHRDRKQELEVFVLREKDNTVLSGPEDMIGQLLQLTDLETLSTDNKWDVRRWPDGKKYLTGFAQSSGYGNYPGLGWRIVVRQPAELAFAPVQELIAFMTLLGLALAVACALIGWLLARKVSKPLSLIAEAANKLRRGENAEIPYSKGIKDIELLSGSLRSLIADLTETETQLVRMEDKAHHDKLTGLLNRSAMDVIVQRAVRQAEEQRSSLSFVYMDLDGFKNINDTHGHAAGDELLKEVAARLWKNARSGDYLFRMGGDEFVLILSVSRANAELEAEAVATSVLEAVRQPYEIDGKIMGVSCSIGLAMWPQDDRDPLSLLRDADEALYASKSKGKNQLTFARSSVTA</sequence>
<dbReference type="InterPro" id="IPR000160">
    <property type="entry name" value="GGDEF_dom"/>
</dbReference>
<dbReference type="Gene3D" id="3.30.70.270">
    <property type="match status" value="1"/>
</dbReference>
<feature type="domain" description="GGDEF" evidence="2">
    <location>
        <begin position="357"/>
        <end position="492"/>
    </location>
</feature>